<comment type="subcellular location">
    <subcellularLocation>
        <location evidence="1">Membrane</location>
        <topology evidence="1">Multi-pass membrane protein</topology>
    </subcellularLocation>
</comment>
<dbReference type="PANTHER" id="PTHR30520:SF6">
    <property type="entry name" value="FORMATE_NITRATE FAMILY TRANSPORTER (EUROFUNG)"/>
    <property type="match status" value="1"/>
</dbReference>
<comment type="similarity">
    <text evidence="5">Belongs to the FNT transporter (TC 1.A.16) family.</text>
</comment>
<dbReference type="InterPro" id="IPR024002">
    <property type="entry name" value="For/NO2_transpt_CS"/>
</dbReference>
<dbReference type="AlphaFoldDB" id="A0A9D6ULK2"/>
<gene>
    <name evidence="7" type="ORF">HZB08_00145</name>
</gene>
<keyword evidence="2 6" id="KW-0812">Transmembrane</keyword>
<name>A0A9D6ULK2_UNCSA</name>
<dbReference type="Gene3D" id="1.20.1080.10">
    <property type="entry name" value="Glycerol uptake facilitator protein"/>
    <property type="match status" value="1"/>
</dbReference>
<accession>A0A9D6ULK2</accession>
<protein>
    <submittedName>
        <fullName evidence="7">Formate/nitrite transporter family protein</fullName>
    </submittedName>
</protein>
<proteinExistence type="inferred from homology"/>
<dbReference type="PANTHER" id="PTHR30520">
    <property type="entry name" value="FORMATE TRANSPORTER-RELATED"/>
    <property type="match status" value="1"/>
</dbReference>
<comment type="caution">
    <text evidence="7">The sequence shown here is derived from an EMBL/GenBank/DDBJ whole genome shotgun (WGS) entry which is preliminary data.</text>
</comment>
<reference evidence="7" key="1">
    <citation type="submission" date="2020-07" db="EMBL/GenBank/DDBJ databases">
        <title>Huge and variable diversity of episymbiotic CPR bacteria and DPANN archaea in groundwater ecosystems.</title>
        <authorList>
            <person name="He C.Y."/>
            <person name="Keren R."/>
            <person name="Whittaker M."/>
            <person name="Farag I.F."/>
            <person name="Doudna J."/>
            <person name="Cate J.H.D."/>
            <person name="Banfield J.F."/>
        </authorList>
    </citation>
    <scope>NUCLEOTIDE SEQUENCE</scope>
    <source>
        <strain evidence="7">NC_groundwater_1860_Pr3_B-0.1um_51_7</strain>
    </source>
</reference>
<evidence type="ECO:0000256" key="4">
    <source>
        <dbReference type="ARBA" id="ARBA00023136"/>
    </source>
</evidence>
<evidence type="ECO:0000313" key="8">
    <source>
        <dbReference type="Proteomes" id="UP000808761"/>
    </source>
</evidence>
<dbReference type="GO" id="GO:0005886">
    <property type="term" value="C:plasma membrane"/>
    <property type="evidence" value="ECO:0007669"/>
    <property type="project" value="TreeGrafter"/>
</dbReference>
<keyword evidence="4 6" id="KW-0472">Membrane</keyword>
<evidence type="ECO:0000256" key="5">
    <source>
        <dbReference type="ARBA" id="ARBA00049660"/>
    </source>
</evidence>
<evidence type="ECO:0000256" key="3">
    <source>
        <dbReference type="ARBA" id="ARBA00022989"/>
    </source>
</evidence>
<evidence type="ECO:0000313" key="7">
    <source>
        <dbReference type="EMBL" id="MBI5078419.1"/>
    </source>
</evidence>
<dbReference type="Pfam" id="PF01226">
    <property type="entry name" value="Form_Nir_trans"/>
    <property type="match status" value="1"/>
</dbReference>
<dbReference type="PROSITE" id="PS01005">
    <property type="entry name" value="FORMATE_NITRITE_TP_1"/>
    <property type="match status" value="1"/>
</dbReference>
<evidence type="ECO:0000256" key="6">
    <source>
        <dbReference type="SAM" id="Phobius"/>
    </source>
</evidence>
<dbReference type="Proteomes" id="UP000808761">
    <property type="component" value="Unassembled WGS sequence"/>
</dbReference>
<dbReference type="InterPro" id="IPR023271">
    <property type="entry name" value="Aquaporin-like"/>
</dbReference>
<feature type="transmembrane region" description="Helical" evidence="6">
    <location>
        <begin position="63"/>
        <end position="87"/>
    </location>
</feature>
<evidence type="ECO:0000256" key="2">
    <source>
        <dbReference type="ARBA" id="ARBA00022692"/>
    </source>
</evidence>
<dbReference type="InterPro" id="IPR000292">
    <property type="entry name" value="For/NO2_transpt"/>
</dbReference>
<keyword evidence="3 6" id="KW-1133">Transmembrane helix</keyword>
<evidence type="ECO:0000256" key="1">
    <source>
        <dbReference type="ARBA" id="ARBA00004141"/>
    </source>
</evidence>
<feature type="transmembrane region" description="Helical" evidence="6">
    <location>
        <begin position="108"/>
        <end position="130"/>
    </location>
</feature>
<feature type="transmembrane region" description="Helical" evidence="6">
    <location>
        <begin position="23"/>
        <end position="43"/>
    </location>
</feature>
<dbReference type="GO" id="GO:0015499">
    <property type="term" value="F:formate transmembrane transporter activity"/>
    <property type="evidence" value="ECO:0007669"/>
    <property type="project" value="TreeGrafter"/>
</dbReference>
<sequence length="132" mass="14166">MSNGFNTPQEIAQNLLAVGKKKCTLNFLSVILLGILAGAYIGFGAELMTMVTHDLAKVVGTGFARFMGGATFSVGLMLVVIGGAELFTGNNLIMTGVIKGEISWIDMLKNWIVVYLANFAGSLLLVYIMYYS</sequence>
<dbReference type="EMBL" id="JACRKR010000008">
    <property type="protein sequence ID" value="MBI5078419.1"/>
    <property type="molecule type" value="Genomic_DNA"/>
</dbReference>
<feature type="non-terminal residue" evidence="7">
    <location>
        <position position="132"/>
    </location>
</feature>
<organism evidence="7 8">
    <name type="scientific">Candidatus Saganbacteria bacterium</name>
    <dbReference type="NCBI Taxonomy" id="2575572"/>
    <lineage>
        <taxon>Bacteria</taxon>
        <taxon>Bacillati</taxon>
        <taxon>Saganbacteria</taxon>
    </lineage>
</organism>